<sequence>MKLFTTLILLMFAVSAFANPYDGRISMFENGKEVSKSYHQIVQETSEAGLSPLAKLIHKQALAIFDNPNSSELKKLYLNSFPRSFKSFIEIFHPKRFDQLYDGFIYINLLDKLADEYPDVVGEIYIKLASEACLDADAPNYLRNNLITFESKHAGLYKQYYETLTQEKQNNIENFKRASLHDGGKGVCNF</sequence>
<dbReference type="EMBL" id="LNQE01000882">
    <property type="protein sequence ID" value="KUG23842.1"/>
    <property type="molecule type" value="Genomic_DNA"/>
</dbReference>
<reference evidence="1" key="1">
    <citation type="journal article" date="2015" name="Proc. Natl. Acad. Sci. U.S.A.">
        <title>Networks of energetic and metabolic interactions define dynamics in microbial communities.</title>
        <authorList>
            <person name="Embree M."/>
            <person name="Liu J.K."/>
            <person name="Al-Bassam M.M."/>
            <person name="Zengler K."/>
        </authorList>
    </citation>
    <scope>NUCLEOTIDE SEQUENCE</scope>
</reference>
<evidence type="ECO:0000313" key="1">
    <source>
        <dbReference type="EMBL" id="KUG23842.1"/>
    </source>
</evidence>
<name>A0A0W8FSS7_9ZZZZ</name>
<proteinExistence type="predicted"/>
<organism evidence="1">
    <name type="scientific">hydrocarbon metagenome</name>
    <dbReference type="NCBI Taxonomy" id="938273"/>
    <lineage>
        <taxon>unclassified sequences</taxon>
        <taxon>metagenomes</taxon>
        <taxon>ecological metagenomes</taxon>
    </lineage>
</organism>
<dbReference type="AlphaFoldDB" id="A0A0W8FSS7"/>
<gene>
    <name evidence="1" type="ORF">ASZ90_006327</name>
</gene>
<comment type="caution">
    <text evidence="1">The sequence shown here is derived from an EMBL/GenBank/DDBJ whole genome shotgun (WGS) entry which is preliminary data.</text>
</comment>
<protein>
    <submittedName>
        <fullName evidence="1">Uncharacterized protein</fullName>
    </submittedName>
</protein>
<accession>A0A0W8FSS7</accession>